<accession>A0A853BZT6</accession>
<feature type="region of interest" description="Disordered" evidence="1">
    <location>
        <begin position="42"/>
        <end position="61"/>
    </location>
</feature>
<comment type="caution">
    <text evidence="2">The sequence shown here is derived from an EMBL/GenBank/DDBJ whole genome shotgun (WGS) entry which is preliminary data.</text>
</comment>
<gene>
    <name evidence="2" type="ORF">HNR19_001463</name>
</gene>
<protein>
    <submittedName>
        <fullName evidence="2">Uncharacterized short protein YbdD (DUF466 family)</fullName>
    </submittedName>
</protein>
<dbReference type="EMBL" id="JACCFP010000001">
    <property type="protein sequence ID" value="NYJ00765.1"/>
    <property type="molecule type" value="Genomic_DNA"/>
</dbReference>
<evidence type="ECO:0000256" key="1">
    <source>
        <dbReference type="SAM" id="MobiDB-lite"/>
    </source>
</evidence>
<proteinExistence type="predicted"/>
<name>A0A853BZT6_9ACTN</name>
<dbReference type="RefSeq" id="WP_179667310.1">
    <property type="nucleotide sequence ID" value="NZ_JACCFP010000001.1"/>
</dbReference>
<dbReference type="AlphaFoldDB" id="A0A853BZT6"/>
<evidence type="ECO:0000313" key="2">
    <source>
        <dbReference type="EMBL" id="NYJ00765.1"/>
    </source>
</evidence>
<dbReference type="InterPro" id="IPR007423">
    <property type="entry name" value="Sel_put"/>
</dbReference>
<dbReference type="Pfam" id="PF04328">
    <property type="entry name" value="Sel_put"/>
    <property type="match status" value="1"/>
</dbReference>
<organism evidence="2 3">
    <name type="scientific">Nocardioides thalensis</name>
    <dbReference type="NCBI Taxonomy" id="1914755"/>
    <lineage>
        <taxon>Bacteria</taxon>
        <taxon>Bacillati</taxon>
        <taxon>Actinomycetota</taxon>
        <taxon>Actinomycetes</taxon>
        <taxon>Propionibacteriales</taxon>
        <taxon>Nocardioidaceae</taxon>
        <taxon>Nocardioides</taxon>
    </lineage>
</organism>
<dbReference type="Proteomes" id="UP000530424">
    <property type="component" value="Unassembled WGS sequence"/>
</dbReference>
<keyword evidence="3" id="KW-1185">Reference proteome</keyword>
<sequence length="61" mass="7282">MTAVTRWWAGLRWYLKEATGEARWERYVARCAAEGREPMSRRAYERHRSDHREHSAAGRCC</sequence>
<evidence type="ECO:0000313" key="3">
    <source>
        <dbReference type="Proteomes" id="UP000530424"/>
    </source>
</evidence>
<reference evidence="2 3" key="1">
    <citation type="submission" date="2020-07" db="EMBL/GenBank/DDBJ databases">
        <title>Sequencing the genomes of 1000 actinobacteria strains.</title>
        <authorList>
            <person name="Klenk H.-P."/>
        </authorList>
    </citation>
    <scope>NUCLEOTIDE SEQUENCE [LARGE SCALE GENOMIC DNA]</scope>
    <source>
        <strain evidence="2 3">DSM 103833</strain>
    </source>
</reference>